<proteinExistence type="predicted"/>
<dbReference type="KEGG" id="cei:CEPID_09760"/>
<dbReference type="STRING" id="1050174.CEPID_09760"/>
<evidence type="ECO:0000313" key="2">
    <source>
        <dbReference type="Proteomes" id="UP000035368"/>
    </source>
</evidence>
<dbReference type="AlphaFoldDB" id="A0A0G3GY83"/>
<dbReference type="Proteomes" id="UP000035368">
    <property type="component" value="Chromosome"/>
</dbReference>
<sequence length="515" mass="56163">MPVFAHSVGKMDVSGHRASIIGPPPGRGETKTYGVMIWRLKIFRQAAERKLEIVPFANLPSTPARARKRLLESGLGQCVGPFGRRANLATAAAHAEIPLPVAESIFGDEAGFSDALRQQVLDVFYGFVHPQLNGTDPEDGLTKRIRAIALGFLRFAISEPVHMGAYFNVFNTHRLPDSWDCNLGDFGLDPLLKLVLIEIQRDMARHSTIDDEDRRNWVWLTQSLSIYSGMIGMVHLSTFGITRHLSDAAKNQLMRAVVNHVVIATEVTRNEGLELDIKPDGFLPSSPPAVQGGKGPEATYAAIMSSAIACIGQQWVEEVTLDEVLQGTPITRTEAVALLDAEKSLTRQVEEYLDLATAEHMQAMMAELPADSLPVNLTKAVGFAYVETAMDNPVAFDVHIWVSSRSIVPASFDNGDENFEMGASFSMLQDLVRASIALGGGERDSWPLFEQTMNLWMNAHGLAKSFANGPLSQLPIEQRRQLAVPVIGATIGGMVTQLGLHLPGVSDVLVVAERP</sequence>
<dbReference type="EMBL" id="CP011541">
    <property type="protein sequence ID" value="AKK03797.1"/>
    <property type="molecule type" value="Genomic_DNA"/>
</dbReference>
<dbReference type="PATRIC" id="fig|1050174.4.peg.1974"/>
<keyword evidence="2" id="KW-1185">Reference proteome</keyword>
<gene>
    <name evidence="1" type="ORF">CEPID_09760</name>
</gene>
<reference evidence="1 2" key="1">
    <citation type="submission" date="2015-05" db="EMBL/GenBank/DDBJ databases">
        <title>Complete genome sequence of Corynebacterium epidermidicanis DSM 45586, isolated from the skin of a dog suffering from pruritus.</title>
        <authorList>
            <person name="Ruckert C."/>
            <person name="Albersmeier A."/>
            <person name="Winkler A."/>
            <person name="Tauch A."/>
        </authorList>
    </citation>
    <scope>NUCLEOTIDE SEQUENCE [LARGE SCALE GENOMIC DNA]</scope>
    <source>
        <strain evidence="1 2">DSM 45586</strain>
    </source>
</reference>
<organism evidence="1 2">
    <name type="scientific">Corynebacterium epidermidicanis</name>
    <dbReference type="NCBI Taxonomy" id="1050174"/>
    <lineage>
        <taxon>Bacteria</taxon>
        <taxon>Bacillati</taxon>
        <taxon>Actinomycetota</taxon>
        <taxon>Actinomycetes</taxon>
        <taxon>Mycobacteriales</taxon>
        <taxon>Corynebacteriaceae</taxon>
        <taxon>Corynebacterium</taxon>
    </lineage>
</organism>
<accession>A0A0G3GY83</accession>
<protein>
    <submittedName>
        <fullName evidence="1">Uncharacterized protein</fullName>
    </submittedName>
</protein>
<name>A0A0G3GY83_9CORY</name>
<evidence type="ECO:0000313" key="1">
    <source>
        <dbReference type="EMBL" id="AKK03797.1"/>
    </source>
</evidence>
<dbReference type="Gene3D" id="1.10.357.10">
    <property type="entry name" value="Tetracycline Repressor, domain 2"/>
    <property type="match status" value="1"/>
</dbReference>